<dbReference type="InterPro" id="IPR050559">
    <property type="entry name" value="P-Pant_transferase_sf"/>
</dbReference>
<evidence type="ECO:0000259" key="4">
    <source>
        <dbReference type="Pfam" id="PF22624"/>
    </source>
</evidence>
<dbReference type="Proteomes" id="UP000476820">
    <property type="component" value="Unassembled WGS sequence"/>
</dbReference>
<keyword evidence="2 6" id="KW-0808">Transferase</keyword>
<comment type="similarity">
    <text evidence="1">Belongs to the P-Pant transferase superfamily. Gsp/Sfp/HetI/AcpT family.</text>
</comment>
<sequence>MCRRIEVNNLKQKICSFKKLQSIFDINEIDLENIREKDRPLIFLININNFNFNLELNEILIETEIERLNKFKNSGDKKRFVLNRAVTRIIIGKILKKHPKKVDIEYNYYGKPYIDEKYKLEFSVSHSNEYIAVVFCKNKVGIDIEHIVKDIDYVGIAENYFNEIEFNQLIKLESRDKLVRFYQLWTSKESYVKAIGYGLSYSIKDIFISNVIYGENLLFDIKSNKGVHIYIFEINKYYVGALACMN</sequence>
<dbReference type="InterPro" id="IPR055066">
    <property type="entry name" value="AASDHPPT_N"/>
</dbReference>
<evidence type="ECO:0000313" key="5">
    <source>
        <dbReference type="EMBL" id="NFF86666.1"/>
    </source>
</evidence>
<proteinExistence type="inferred from homology"/>
<accession>A0A6B4PPY6</accession>
<dbReference type="GO" id="GO:0019878">
    <property type="term" value="P:lysine biosynthetic process via aminoadipic acid"/>
    <property type="evidence" value="ECO:0007669"/>
    <property type="project" value="TreeGrafter"/>
</dbReference>
<reference evidence="7 8" key="1">
    <citation type="submission" date="2019-04" db="EMBL/GenBank/DDBJ databases">
        <title>Genome sequencing of Clostridium botulinum Groups I-IV and Clostridium butyricum.</title>
        <authorList>
            <person name="Brunt J."/>
            <person name="Van Vliet A.H.M."/>
            <person name="Stringer S.C."/>
            <person name="Carter A.T."/>
            <person name="Peck M.W."/>
        </authorList>
    </citation>
    <scope>NUCLEOTIDE SEQUENCE [LARGE SCALE GENOMIC DNA]</scope>
    <source>
        <strain evidence="5 8">1605</strain>
        <strain evidence="6 7">CB-K-33E</strain>
    </source>
</reference>
<organism evidence="6 7">
    <name type="scientific">Clostridium botulinum</name>
    <dbReference type="NCBI Taxonomy" id="1491"/>
    <lineage>
        <taxon>Bacteria</taxon>
        <taxon>Bacillati</taxon>
        <taxon>Bacillota</taxon>
        <taxon>Clostridia</taxon>
        <taxon>Eubacteriales</taxon>
        <taxon>Clostridiaceae</taxon>
        <taxon>Clostridium</taxon>
    </lineage>
</organism>
<dbReference type="EMBL" id="SWVK01000008">
    <property type="protein sequence ID" value="NFN34936.1"/>
    <property type="molecule type" value="Genomic_DNA"/>
</dbReference>
<dbReference type="Gene3D" id="3.90.470.20">
    <property type="entry name" value="4'-phosphopantetheinyl transferase domain"/>
    <property type="match status" value="2"/>
</dbReference>
<dbReference type="AlphaFoldDB" id="A0A6B4PPY6"/>
<dbReference type="Proteomes" id="UP000473681">
    <property type="component" value="Unassembled WGS sequence"/>
</dbReference>
<comment type="caution">
    <text evidence="6">The sequence shown here is derived from an EMBL/GenBank/DDBJ whole genome shotgun (WGS) entry which is preliminary data.</text>
</comment>
<feature type="domain" description="4'-phosphopantetheinyl transferase" evidence="3">
    <location>
        <begin position="140"/>
        <end position="234"/>
    </location>
</feature>
<dbReference type="Pfam" id="PF22624">
    <property type="entry name" value="AASDHPPT_N"/>
    <property type="match status" value="1"/>
</dbReference>
<evidence type="ECO:0000256" key="2">
    <source>
        <dbReference type="ARBA" id="ARBA00022679"/>
    </source>
</evidence>
<evidence type="ECO:0000313" key="6">
    <source>
        <dbReference type="EMBL" id="NFN34936.1"/>
    </source>
</evidence>
<dbReference type="OrthoDB" id="9808281at2"/>
<dbReference type="PANTHER" id="PTHR12215:SF10">
    <property type="entry name" value="L-AMINOADIPATE-SEMIALDEHYDE DEHYDROGENASE-PHOSPHOPANTETHEINYL TRANSFERASE"/>
    <property type="match status" value="1"/>
</dbReference>
<dbReference type="Pfam" id="PF01648">
    <property type="entry name" value="ACPS"/>
    <property type="match status" value="1"/>
</dbReference>
<gene>
    <name evidence="5" type="ORF">FC774_01910</name>
    <name evidence="6" type="ORF">FDB51_07265</name>
</gene>
<dbReference type="InterPro" id="IPR037143">
    <property type="entry name" value="4-PPantetheinyl_Trfase_dom_sf"/>
</dbReference>
<dbReference type="GO" id="GO:0000287">
    <property type="term" value="F:magnesium ion binding"/>
    <property type="evidence" value="ECO:0007669"/>
    <property type="project" value="InterPro"/>
</dbReference>
<dbReference type="InterPro" id="IPR008278">
    <property type="entry name" value="4-PPantetheinyl_Trfase_dom"/>
</dbReference>
<evidence type="ECO:0000259" key="3">
    <source>
        <dbReference type="Pfam" id="PF01648"/>
    </source>
</evidence>
<dbReference type="EMBL" id="SWOV01000003">
    <property type="protein sequence ID" value="NFF86666.1"/>
    <property type="molecule type" value="Genomic_DNA"/>
</dbReference>
<protein>
    <submittedName>
        <fullName evidence="6">4'-phosphopantetheinyl transferase superfamily protein</fullName>
    </submittedName>
</protein>
<dbReference type="GO" id="GO:0008897">
    <property type="term" value="F:holo-[acyl-carrier-protein] synthase activity"/>
    <property type="evidence" value="ECO:0007669"/>
    <property type="project" value="InterPro"/>
</dbReference>
<evidence type="ECO:0000313" key="7">
    <source>
        <dbReference type="Proteomes" id="UP000473681"/>
    </source>
</evidence>
<evidence type="ECO:0000313" key="8">
    <source>
        <dbReference type="Proteomes" id="UP000476820"/>
    </source>
</evidence>
<name>A0A6B4PPY6_CLOBO</name>
<dbReference type="PANTHER" id="PTHR12215">
    <property type="entry name" value="PHOSPHOPANTETHEINE TRANSFERASE"/>
    <property type="match status" value="1"/>
</dbReference>
<feature type="domain" description="4'-phosphopantetheinyl transferase N-terminal" evidence="4">
    <location>
        <begin position="58"/>
        <end position="134"/>
    </location>
</feature>
<dbReference type="SUPFAM" id="SSF56214">
    <property type="entry name" value="4'-phosphopantetheinyl transferase"/>
    <property type="match status" value="2"/>
</dbReference>
<evidence type="ECO:0000256" key="1">
    <source>
        <dbReference type="ARBA" id="ARBA00010990"/>
    </source>
</evidence>
<dbReference type="GO" id="GO:0005829">
    <property type="term" value="C:cytosol"/>
    <property type="evidence" value="ECO:0007669"/>
    <property type="project" value="TreeGrafter"/>
</dbReference>